<keyword evidence="2" id="KW-0170">Cobalt</keyword>
<evidence type="ECO:0000256" key="2">
    <source>
        <dbReference type="ARBA" id="ARBA00023285"/>
    </source>
</evidence>
<dbReference type="SMART" id="SM01018">
    <property type="entry name" value="B12-binding_2"/>
    <property type="match status" value="1"/>
</dbReference>
<dbReference type="Gene3D" id="3.40.50.280">
    <property type="entry name" value="Cobalamin-binding domain"/>
    <property type="match status" value="1"/>
</dbReference>
<accession>A0ABZ3JA38</accession>
<dbReference type="PANTHER" id="PTHR45833:SF1">
    <property type="entry name" value="METHIONINE SYNTHASE"/>
    <property type="match status" value="1"/>
</dbReference>
<dbReference type="RefSeq" id="WP_093792206.1">
    <property type="nucleotide sequence ID" value="NZ_CP155571.1"/>
</dbReference>
<dbReference type="EC" id="2.1.1.13" evidence="4"/>
<dbReference type="GO" id="GO:0032259">
    <property type="term" value="P:methylation"/>
    <property type="evidence" value="ECO:0007669"/>
    <property type="project" value="UniProtKB-KW"/>
</dbReference>
<protein>
    <submittedName>
        <fullName evidence="4">Methionine synthase</fullName>
        <ecNumber evidence="4">2.1.1.13</ecNumber>
    </submittedName>
</protein>
<evidence type="ECO:0000313" key="4">
    <source>
        <dbReference type="EMBL" id="XFO75155.1"/>
    </source>
</evidence>
<name>A0ABZ3JA38_SPOA4</name>
<dbReference type="EMBL" id="CP155571">
    <property type="protein sequence ID" value="XFO75155.1"/>
    <property type="molecule type" value="Genomic_DNA"/>
</dbReference>
<dbReference type="SUPFAM" id="SSF52242">
    <property type="entry name" value="Cobalamin (vitamin B12)-binding domain"/>
    <property type="match status" value="1"/>
</dbReference>
<keyword evidence="4" id="KW-0489">Methyltransferase</keyword>
<dbReference type="InterPro" id="IPR036594">
    <property type="entry name" value="Meth_synthase_dom"/>
</dbReference>
<dbReference type="Pfam" id="PF02607">
    <property type="entry name" value="B12-binding_2"/>
    <property type="match status" value="1"/>
</dbReference>
<dbReference type="Pfam" id="PF02310">
    <property type="entry name" value="B12-binding"/>
    <property type="match status" value="1"/>
</dbReference>
<dbReference type="GO" id="GO:0008705">
    <property type="term" value="F:methionine synthase activity"/>
    <property type="evidence" value="ECO:0007669"/>
    <property type="project" value="UniProtKB-EC"/>
</dbReference>
<dbReference type="InterPro" id="IPR006158">
    <property type="entry name" value="Cobalamin-bd"/>
</dbReference>
<dbReference type="SUPFAM" id="SSF47644">
    <property type="entry name" value="Methionine synthase domain"/>
    <property type="match status" value="1"/>
</dbReference>
<evidence type="ECO:0000259" key="3">
    <source>
        <dbReference type="PROSITE" id="PS51332"/>
    </source>
</evidence>
<evidence type="ECO:0000313" key="5">
    <source>
        <dbReference type="Proteomes" id="UP000216052"/>
    </source>
</evidence>
<dbReference type="PROSITE" id="PS51332">
    <property type="entry name" value="B12_BINDING"/>
    <property type="match status" value="1"/>
</dbReference>
<keyword evidence="4" id="KW-0808">Transferase</keyword>
<sequence>MATLDTLITAVVEGKNKLAVKTAEELVQAGMPVQIIIQDGLTAALTSLDLKCTSEEFNLLELILAGRAMVDVMDKVVGRRLPESSEASLTGPTVVLGTIKGDIHDLGKHIVNIVLKAAGYRVVDLGKDVEPALLVHTATVEKASFILVSSLITVSIPYIRQIRELCRKAGISVKIMAGGAALQQARAEDLEVDYVAMDVFDGLRYLNRETGRKI</sequence>
<gene>
    <name evidence="4" type="primary">metH_12</name>
    <name evidence="4" type="ORF">SPACI_052700</name>
</gene>
<feature type="domain" description="B12-binding" evidence="3">
    <location>
        <begin position="91"/>
        <end position="214"/>
    </location>
</feature>
<reference evidence="4" key="1">
    <citation type="submission" date="2024-05" db="EMBL/GenBank/DDBJ databases">
        <title>Isolation and characterization of Sporomusa carbonis sp. nov., a carboxydotrophic hydrogenogen in the genus of Sporomusa isolated from a charcoal burning pile.</title>
        <authorList>
            <person name="Boeer T."/>
            <person name="Rosenbaum F."/>
            <person name="Eysell L."/>
            <person name="Mueller V."/>
            <person name="Daniel R."/>
            <person name="Poehlein A."/>
        </authorList>
    </citation>
    <scope>NUCLEOTIDE SEQUENCE [LARGE SCALE GENOMIC DNA]</scope>
    <source>
        <strain evidence="4">DSM 3132</strain>
    </source>
</reference>
<organism evidence="4 5">
    <name type="scientific">Sporomusa acidovorans (strain ATCC 49682 / DSM 3132 / Mol)</name>
    <dbReference type="NCBI Taxonomy" id="1123286"/>
    <lineage>
        <taxon>Bacteria</taxon>
        <taxon>Bacillati</taxon>
        <taxon>Bacillota</taxon>
        <taxon>Negativicutes</taxon>
        <taxon>Selenomonadales</taxon>
        <taxon>Sporomusaceae</taxon>
        <taxon>Sporomusa</taxon>
    </lineage>
</organism>
<evidence type="ECO:0000256" key="1">
    <source>
        <dbReference type="ARBA" id="ARBA00022723"/>
    </source>
</evidence>
<dbReference type="InterPro" id="IPR003759">
    <property type="entry name" value="Cbl-bd_cap"/>
</dbReference>
<dbReference type="Gene3D" id="1.10.1240.10">
    <property type="entry name" value="Methionine synthase domain"/>
    <property type="match status" value="1"/>
</dbReference>
<keyword evidence="5" id="KW-1185">Reference proteome</keyword>
<keyword evidence="1" id="KW-0479">Metal-binding</keyword>
<dbReference type="InterPro" id="IPR050554">
    <property type="entry name" value="Met_Synthase/Corrinoid"/>
</dbReference>
<dbReference type="InterPro" id="IPR036724">
    <property type="entry name" value="Cobalamin-bd_sf"/>
</dbReference>
<dbReference type="PANTHER" id="PTHR45833">
    <property type="entry name" value="METHIONINE SYNTHASE"/>
    <property type="match status" value="1"/>
</dbReference>
<dbReference type="Proteomes" id="UP000216052">
    <property type="component" value="Chromosome"/>
</dbReference>
<proteinExistence type="predicted"/>